<dbReference type="Proteomes" id="UP000012073">
    <property type="component" value="Unassembled WGS sequence"/>
</dbReference>
<dbReference type="AlphaFoldDB" id="R7QDF4"/>
<dbReference type="KEGG" id="ccp:CHC_T00004216001"/>
<dbReference type="OrthoDB" id="10612845at2759"/>
<evidence type="ECO:0000313" key="3">
    <source>
        <dbReference type="Proteomes" id="UP000012073"/>
    </source>
</evidence>
<dbReference type="OMA" id="TERMRVN"/>
<dbReference type="RefSeq" id="XP_005715923.1">
    <property type="nucleotide sequence ID" value="XM_005715866.1"/>
</dbReference>
<gene>
    <name evidence="2" type="ORF">CHC_T00004216001</name>
</gene>
<sequence length="435" mass="50145">MRRGAEPSPEETQRRAALSSKSFRNRITGKGDLFVKGPDLPEEVKELPDVGKERTEIAKKKLEREEGLSKKELRKSKKAREKAERKASRGSGRFSKRTNSKLAGSVSDISDGKEEEEDEGETMVTQLEPEPEPIAEMDILRTARISKTAVAMDLIYKYPEVKLTPYGSGWAMDSFALIHNAIKAEIRDLFEIGNVMQRRKLLLTMEHIEVFYEWWADFKEFTLEALSIEEDVFYTWVASKDYLRGAFKKTERMRVNGATRNLVTNISDYRDKFLPYLPVGERLDGLLVQFNEFKTLLEHYDAIAASLPAYIETLFKQKERDATVKELVAEFRRRDGYNRNLVLLVRWMPDRNMRRWALSHLKPKDLIHFKGWRRVIQEEHCRLALSFENIVMGPAEEDMGAPVIGAAMAINEEMREHINKNRVSVRSLPNAGVSS</sequence>
<evidence type="ECO:0000313" key="2">
    <source>
        <dbReference type="EMBL" id="CDF36104.1"/>
    </source>
</evidence>
<protein>
    <submittedName>
        <fullName evidence="2">Uncharacterized protein</fullName>
    </submittedName>
</protein>
<proteinExistence type="predicted"/>
<name>R7QDF4_CHOCR</name>
<feature type="compositionally biased region" description="Basic and acidic residues" evidence="1">
    <location>
        <begin position="42"/>
        <end position="71"/>
    </location>
</feature>
<reference evidence="3" key="1">
    <citation type="journal article" date="2013" name="Proc. Natl. Acad. Sci. U.S.A.">
        <title>Genome structure and metabolic features in the red seaweed Chondrus crispus shed light on evolution of the Archaeplastida.</title>
        <authorList>
            <person name="Collen J."/>
            <person name="Porcel B."/>
            <person name="Carre W."/>
            <person name="Ball S.G."/>
            <person name="Chaparro C."/>
            <person name="Tonon T."/>
            <person name="Barbeyron T."/>
            <person name="Michel G."/>
            <person name="Noel B."/>
            <person name="Valentin K."/>
            <person name="Elias M."/>
            <person name="Artiguenave F."/>
            <person name="Arun A."/>
            <person name="Aury J.M."/>
            <person name="Barbosa-Neto J.F."/>
            <person name="Bothwell J.H."/>
            <person name="Bouget F.Y."/>
            <person name="Brillet L."/>
            <person name="Cabello-Hurtado F."/>
            <person name="Capella-Gutierrez S."/>
            <person name="Charrier B."/>
            <person name="Cladiere L."/>
            <person name="Cock J.M."/>
            <person name="Coelho S.M."/>
            <person name="Colleoni C."/>
            <person name="Czjzek M."/>
            <person name="Da Silva C."/>
            <person name="Delage L."/>
            <person name="Denoeud F."/>
            <person name="Deschamps P."/>
            <person name="Dittami S.M."/>
            <person name="Gabaldon T."/>
            <person name="Gachon C.M."/>
            <person name="Groisillier A."/>
            <person name="Herve C."/>
            <person name="Jabbari K."/>
            <person name="Katinka M."/>
            <person name="Kloareg B."/>
            <person name="Kowalczyk N."/>
            <person name="Labadie K."/>
            <person name="Leblanc C."/>
            <person name="Lopez P.J."/>
            <person name="McLachlan D.H."/>
            <person name="Meslet-Cladiere L."/>
            <person name="Moustafa A."/>
            <person name="Nehr Z."/>
            <person name="Nyvall Collen P."/>
            <person name="Panaud O."/>
            <person name="Partensky F."/>
            <person name="Poulain J."/>
            <person name="Rensing S.A."/>
            <person name="Rousvoal S."/>
            <person name="Samson G."/>
            <person name="Symeonidi A."/>
            <person name="Weissenbach J."/>
            <person name="Zambounis A."/>
            <person name="Wincker P."/>
            <person name="Boyen C."/>
        </authorList>
    </citation>
    <scope>NUCLEOTIDE SEQUENCE [LARGE SCALE GENOMIC DNA]</scope>
    <source>
        <strain evidence="3">cv. Stackhouse</strain>
    </source>
</reference>
<dbReference type="EMBL" id="HG001760">
    <property type="protein sequence ID" value="CDF36104.1"/>
    <property type="molecule type" value="Genomic_DNA"/>
</dbReference>
<dbReference type="GeneID" id="17323643"/>
<keyword evidence="3" id="KW-1185">Reference proteome</keyword>
<dbReference type="Gramene" id="CDF36104">
    <property type="protein sequence ID" value="CDF36104"/>
    <property type="gene ID" value="CHC_T00004216001"/>
</dbReference>
<organism evidence="2 3">
    <name type="scientific">Chondrus crispus</name>
    <name type="common">Carrageen Irish moss</name>
    <name type="synonym">Polymorpha crispa</name>
    <dbReference type="NCBI Taxonomy" id="2769"/>
    <lineage>
        <taxon>Eukaryota</taxon>
        <taxon>Rhodophyta</taxon>
        <taxon>Florideophyceae</taxon>
        <taxon>Rhodymeniophycidae</taxon>
        <taxon>Gigartinales</taxon>
        <taxon>Gigartinaceae</taxon>
        <taxon>Chondrus</taxon>
    </lineage>
</organism>
<dbReference type="PhylomeDB" id="R7QDF4"/>
<accession>R7QDF4</accession>
<feature type="region of interest" description="Disordered" evidence="1">
    <location>
        <begin position="1"/>
        <end position="133"/>
    </location>
</feature>
<evidence type="ECO:0000256" key="1">
    <source>
        <dbReference type="SAM" id="MobiDB-lite"/>
    </source>
</evidence>